<reference evidence="2" key="1">
    <citation type="submission" date="2021-09" db="EMBL/GenBank/DDBJ databases">
        <title>A high-quality genome of the endoparasitic fungus Hirsutella rhossiliensis with a comparison of Hirsutella genomes reveals transposable elements contributing to genome size variation.</title>
        <authorList>
            <person name="Lin R."/>
            <person name="Jiao Y."/>
            <person name="Sun X."/>
            <person name="Ling J."/>
            <person name="Xie B."/>
            <person name="Cheng X."/>
        </authorList>
    </citation>
    <scope>NUCLEOTIDE SEQUENCE</scope>
    <source>
        <strain evidence="2">HR02</strain>
    </source>
</reference>
<protein>
    <submittedName>
        <fullName evidence="2">Uncharacterized protein</fullName>
    </submittedName>
</protein>
<dbReference type="RefSeq" id="XP_044716893.1">
    <property type="nucleotide sequence ID" value="XM_044868312.1"/>
</dbReference>
<proteinExistence type="predicted"/>
<dbReference type="Proteomes" id="UP000824596">
    <property type="component" value="Unassembled WGS sequence"/>
</dbReference>
<dbReference type="EMBL" id="JAIZPD010000013">
    <property type="protein sequence ID" value="KAH0959380.1"/>
    <property type="molecule type" value="Genomic_DNA"/>
</dbReference>
<dbReference type="AlphaFoldDB" id="A0A9P8MQE0"/>
<evidence type="ECO:0000256" key="1">
    <source>
        <dbReference type="SAM" id="MobiDB-lite"/>
    </source>
</evidence>
<organism evidence="2 3">
    <name type="scientific">Hirsutella rhossiliensis</name>
    <dbReference type="NCBI Taxonomy" id="111463"/>
    <lineage>
        <taxon>Eukaryota</taxon>
        <taxon>Fungi</taxon>
        <taxon>Dikarya</taxon>
        <taxon>Ascomycota</taxon>
        <taxon>Pezizomycotina</taxon>
        <taxon>Sordariomycetes</taxon>
        <taxon>Hypocreomycetidae</taxon>
        <taxon>Hypocreales</taxon>
        <taxon>Ophiocordycipitaceae</taxon>
        <taxon>Hirsutella</taxon>
    </lineage>
</organism>
<dbReference type="GeneID" id="68358970"/>
<evidence type="ECO:0000313" key="2">
    <source>
        <dbReference type="EMBL" id="KAH0959380.1"/>
    </source>
</evidence>
<dbReference type="OrthoDB" id="5089298at2759"/>
<gene>
    <name evidence="2" type="ORF">HRG_09841</name>
</gene>
<comment type="caution">
    <text evidence="2">The sequence shown here is derived from an EMBL/GenBank/DDBJ whole genome shotgun (WGS) entry which is preliminary data.</text>
</comment>
<name>A0A9P8MQE0_9HYPO</name>
<sequence>MEYSTPPKLHIDESWKVRFLTDSAPMDKVNFIRAYAKAREVGMTKKNILSGWRVTGIGQFREPKLYGTQKSKRIGGMTAQKDSEPAPYFGSDDTPKPAARFAILG</sequence>
<keyword evidence="3" id="KW-1185">Reference proteome</keyword>
<evidence type="ECO:0000313" key="3">
    <source>
        <dbReference type="Proteomes" id="UP000824596"/>
    </source>
</evidence>
<accession>A0A9P8MQE0</accession>
<feature type="region of interest" description="Disordered" evidence="1">
    <location>
        <begin position="69"/>
        <end position="95"/>
    </location>
</feature>